<dbReference type="Gene3D" id="3.40.140.10">
    <property type="entry name" value="Cytidine Deaminase, domain 2"/>
    <property type="match status" value="1"/>
</dbReference>
<dbReference type="AlphaFoldDB" id="A0A0C3P278"/>
<accession>A0A0C3P278</accession>
<dbReference type="STRING" id="745531.A0A0C3P278"/>
<reference evidence="1 2" key="1">
    <citation type="journal article" date="2014" name="PLoS Genet.">
        <title>Analysis of the Phlebiopsis gigantea genome, transcriptome and secretome provides insight into its pioneer colonization strategies of wood.</title>
        <authorList>
            <person name="Hori C."/>
            <person name="Ishida T."/>
            <person name="Igarashi K."/>
            <person name="Samejima M."/>
            <person name="Suzuki H."/>
            <person name="Master E."/>
            <person name="Ferreira P."/>
            <person name="Ruiz-Duenas F.J."/>
            <person name="Held B."/>
            <person name="Canessa P."/>
            <person name="Larrondo L.F."/>
            <person name="Schmoll M."/>
            <person name="Druzhinina I.S."/>
            <person name="Kubicek C.P."/>
            <person name="Gaskell J.A."/>
            <person name="Kersten P."/>
            <person name="St John F."/>
            <person name="Glasner J."/>
            <person name="Sabat G."/>
            <person name="Splinter BonDurant S."/>
            <person name="Syed K."/>
            <person name="Yadav J."/>
            <person name="Mgbeahuruike A.C."/>
            <person name="Kovalchuk A."/>
            <person name="Asiegbu F.O."/>
            <person name="Lackner G."/>
            <person name="Hoffmeister D."/>
            <person name="Rencoret J."/>
            <person name="Gutierrez A."/>
            <person name="Sun H."/>
            <person name="Lindquist E."/>
            <person name="Barry K."/>
            <person name="Riley R."/>
            <person name="Grigoriev I.V."/>
            <person name="Henrissat B."/>
            <person name="Kues U."/>
            <person name="Berka R.M."/>
            <person name="Martinez A.T."/>
            <person name="Covert S.F."/>
            <person name="Blanchette R.A."/>
            <person name="Cullen D."/>
        </authorList>
    </citation>
    <scope>NUCLEOTIDE SEQUENCE [LARGE SCALE GENOMIC DNA]</scope>
    <source>
        <strain evidence="1 2">11061_1 CR5-6</strain>
    </source>
</reference>
<dbReference type="SUPFAM" id="SSF53927">
    <property type="entry name" value="Cytidine deaminase-like"/>
    <property type="match status" value="1"/>
</dbReference>
<evidence type="ECO:0000313" key="2">
    <source>
        <dbReference type="Proteomes" id="UP000053257"/>
    </source>
</evidence>
<dbReference type="GO" id="GO:0006139">
    <property type="term" value="P:nucleobase-containing compound metabolic process"/>
    <property type="evidence" value="ECO:0007669"/>
    <property type="project" value="UniProtKB-ARBA"/>
</dbReference>
<dbReference type="GO" id="GO:0003824">
    <property type="term" value="F:catalytic activity"/>
    <property type="evidence" value="ECO:0007669"/>
    <property type="project" value="InterPro"/>
</dbReference>
<proteinExistence type="predicted"/>
<organism evidence="1 2">
    <name type="scientific">Phlebiopsis gigantea (strain 11061_1 CR5-6)</name>
    <name type="common">White-rot fungus</name>
    <name type="synonym">Peniophora gigantea</name>
    <dbReference type="NCBI Taxonomy" id="745531"/>
    <lineage>
        <taxon>Eukaryota</taxon>
        <taxon>Fungi</taxon>
        <taxon>Dikarya</taxon>
        <taxon>Basidiomycota</taxon>
        <taxon>Agaricomycotina</taxon>
        <taxon>Agaricomycetes</taxon>
        <taxon>Polyporales</taxon>
        <taxon>Phanerochaetaceae</taxon>
        <taxon>Phlebiopsis</taxon>
    </lineage>
</organism>
<sequence>MPKAWATRLIMAREINAISNCTEILQAPPHSLTPSGALAALQELSIYTNAESCPMCASAIRFSAFKEYIFGTSIPFLTDHGACWSQITLSSYNIFQQSVLLGTSTQFVGNILGNETDPMFAWQFDESAPCPSSCVRTNIDATPTCVPTKVT</sequence>
<gene>
    <name evidence="1" type="ORF">PHLGIDRAFT_510279</name>
</gene>
<evidence type="ECO:0000313" key="1">
    <source>
        <dbReference type="EMBL" id="KIP11979.1"/>
    </source>
</evidence>
<dbReference type="OrthoDB" id="408702at2759"/>
<protein>
    <recommendedName>
        <fullName evidence="3">CMP/dCMP-type deaminase domain-containing protein</fullName>
    </recommendedName>
</protein>
<name>A0A0C3P278_PHLG1</name>
<keyword evidence="2" id="KW-1185">Reference proteome</keyword>
<evidence type="ECO:0008006" key="3">
    <source>
        <dbReference type="Google" id="ProtNLM"/>
    </source>
</evidence>
<dbReference type="HOGENOM" id="CLU_145576_0_0_1"/>
<dbReference type="Proteomes" id="UP000053257">
    <property type="component" value="Unassembled WGS sequence"/>
</dbReference>
<dbReference type="InterPro" id="IPR016193">
    <property type="entry name" value="Cytidine_deaminase-like"/>
</dbReference>
<dbReference type="EMBL" id="KN840442">
    <property type="protein sequence ID" value="KIP11979.1"/>
    <property type="molecule type" value="Genomic_DNA"/>
</dbReference>